<dbReference type="GO" id="GO:0005829">
    <property type="term" value="C:cytosol"/>
    <property type="evidence" value="ECO:0007669"/>
    <property type="project" value="TreeGrafter"/>
</dbReference>
<keyword evidence="1" id="KW-0812">Transmembrane</keyword>
<sequence>MKAEKDTRSLASRLTALDRAIELSRGRVPDAVLAPADALIERAGQRLALAGDHTVVALAGATGSGKSSLFNAVSGTEFARPGVTRPTTSEAMAVAWGSEAPTALLDWLKVGGRHVVAPREEIPAGLVLLDLPDHDSTEAAHRITVDRLVKVVDMLVWVVDPQKYADAALHDGYLIPLAGHADLMVVALNQVDRLNPEQRHATLADLRRLLDSEGLSATPLVAVSALRGEGLGQLRELMAQAARDKEITARRFAADIAAEAATLRDALGTGPVPVLSRSDLAALHASVAEASGVPVVTEGVLNAWRHRGALATGWPLVTWLRRLKPDPLRRLRIGQGAGATDVVHASLPKATPVQRARLDASLRQVIDASVAHVPRAWAERLKAVARSDRAVLADRIDAAIGATDLRMDAGHGWWGVVTFLQWLGIAAVLIGGGWLLAPLVVAALQVPLVVPTITWQGWPVPTMLLLGGVGLGIVFGLLSRVFVEAGARVKQRQASHALTAAVGAVVDAEVIDPIRAELERLAEARAALERAR</sequence>
<feature type="transmembrane region" description="Helical" evidence="1">
    <location>
        <begin position="464"/>
        <end position="483"/>
    </location>
</feature>
<keyword evidence="4" id="KW-1185">Reference proteome</keyword>
<accession>A0A4Q2EHB7</accession>
<dbReference type="EMBL" id="PPCV01000006">
    <property type="protein sequence ID" value="RXW31774.1"/>
    <property type="molecule type" value="Genomic_DNA"/>
</dbReference>
<dbReference type="GO" id="GO:0000028">
    <property type="term" value="P:ribosomal small subunit assembly"/>
    <property type="evidence" value="ECO:0007669"/>
    <property type="project" value="TreeGrafter"/>
</dbReference>
<reference evidence="3 4" key="1">
    <citation type="submission" date="2018-01" db="EMBL/GenBank/DDBJ databases">
        <title>Lactibacter flavus gen. nov., sp. nov., a novel bacterium of the family Propionibacteriaceae isolated from raw milk and dairy products.</title>
        <authorList>
            <person name="Wenning M."/>
            <person name="Breitenwieser F."/>
            <person name="Huptas C."/>
            <person name="von Neubeck M."/>
            <person name="Busse H.-J."/>
            <person name="Scherer S."/>
        </authorList>
    </citation>
    <scope>NUCLEOTIDE SEQUENCE [LARGE SCALE GENOMIC DNA]</scope>
    <source>
        <strain evidence="3 4">VG341</strain>
    </source>
</reference>
<keyword evidence="1" id="KW-0472">Membrane</keyword>
<comment type="caution">
    <text evidence="3">The sequence shown here is derived from an EMBL/GenBank/DDBJ whole genome shotgun (WGS) entry which is preliminary data.</text>
</comment>
<evidence type="ECO:0000313" key="3">
    <source>
        <dbReference type="EMBL" id="RXW31774.1"/>
    </source>
</evidence>
<dbReference type="InterPro" id="IPR027417">
    <property type="entry name" value="P-loop_NTPase"/>
</dbReference>
<dbReference type="GO" id="GO:0019843">
    <property type="term" value="F:rRNA binding"/>
    <property type="evidence" value="ECO:0007669"/>
    <property type="project" value="TreeGrafter"/>
</dbReference>
<dbReference type="Pfam" id="PF01926">
    <property type="entry name" value="MMR_HSR1"/>
    <property type="match status" value="1"/>
</dbReference>
<dbReference type="Gene3D" id="3.40.50.300">
    <property type="entry name" value="P-loop containing nucleotide triphosphate hydrolases"/>
    <property type="match status" value="1"/>
</dbReference>
<evidence type="ECO:0000313" key="4">
    <source>
        <dbReference type="Proteomes" id="UP000290624"/>
    </source>
</evidence>
<evidence type="ECO:0000256" key="1">
    <source>
        <dbReference type="SAM" id="Phobius"/>
    </source>
</evidence>
<dbReference type="InterPro" id="IPR006073">
    <property type="entry name" value="GTP-bd"/>
</dbReference>
<dbReference type="SUPFAM" id="SSF52540">
    <property type="entry name" value="P-loop containing nucleoside triphosphate hydrolases"/>
    <property type="match status" value="1"/>
</dbReference>
<dbReference type="OrthoDB" id="974105at2"/>
<evidence type="ECO:0000259" key="2">
    <source>
        <dbReference type="Pfam" id="PF01926"/>
    </source>
</evidence>
<feature type="transmembrane region" description="Helical" evidence="1">
    <location>
        <begin position="413"/>
        <end position="444"/>
    </location>
</feature>
<dbReference type="GO" id="GO:0043024">
    <property type="term" value="F:ribosomal small subunit binding"/>
    <property type="evidence" value="ECO:0007669"/>
    <property type="project" value="TreeGrafter"/>
</dbReference>
<dbReference type="GO" id="GO:0005525">
    <property type="term" value="F:GTP binding"/>
    <property type="evidence" value="ECO:0007669"/>
    <property type="project" value="InterPro"/>
</dbReference>
<dbReference type="PANTHER" id="PTHR42698:SF1">
    <property type="entry name" value="GTPASE ERA, MITOCHONDRIAL"/>
    <property type="match status" value="1"/>
</dbReference>
<organism evidence="3 4">
    <name type="scientific">Propioniciclava flava</name>
    <dbReference type="NCBI Taxonomy" id="2072026"/>
    <lineage>
        <taxon>Bacteria</taxon>
        <taxon>Bacillati</taxon>
        <taxon>Actinomycetota</taxon>
        <taxon>Actinomycetes</taxon>
        <taxon>Propionibacteriales</taxon>
        <taxon>Propionibacteriaceae</taxon>
        <taxon>Propioniciclava</taxon>
    </lineage>
</organism>
<proteinExistence type="predicted"/>
<dbReference type="Proteomes" id="UP000290624">
    <property type="component" value="Unassembled WGS sequence"/>
</dbReference>
<dbReference type="PANTHER" id="PTHR42698">
    <property type="entry name" value="GTPASE ERA"/>
    <property type="match status" value="1"/>
</dbReference>
<dbReference type="RefSeq" id="WP_129458992.1">
    <property type="nucleotide sequence ID" value="NZ_PPCV01000006.1"/>
</dbReference>
<dbReference type="InterPro" id="IPR005662">
    <property type="entry name" value="GTPase_Era-like"/>
</dbReference>
<keyword evidence="1" id="KW-1133">Transmembrane helix</keyword>
<feature type="domain" description="G" evidence="2">
    <location>
        <begin position="56"/>
        <end position="166"/>
    </location>
</feature>
<protein>
    <submittedName>
        <fullName evidence="3">ABC transporter</fullName>
    </submittedName>
</protein>
<name>A0A4Q2EHB7_9ACTN</name>
<gene>
    <name evidence="3" type="ORF">C1706_09395</name>
</gene>
<dbReference type="AlphaFoldDB" id="A0A4Q2EHB7"/>